<reference evidence="1" key="1">
    <citation type="submission" date="2020-04" db="EMBL/GenBank/DDBJ databases">
        <authorList>
            <person name="Alioto T."/>
            <person name="Alioto T."/>
            <person name="Gomez Garrido J."/>
        </authorList>
    </citation>
    <scope>NUCLEOTIDE SEQUENCE</scope>
    <source>
        <strain evidence="1">A484AB</strain>
    </source>
</reference>
<sequence>MADTSTNGEPCVLNHFIEDFIIQESSWPFTVKGNTYEFGKLPTDEPDIMQSTSFFESENEVFTDFATSEEESSEGSFDLDSCSYCSRTCTAMARRFDSRKFCSNSCARLFGIPVPKRGSYSGGGIGGRGRGGWKHYLNRKANVTPPRKMSRSYLNQSYEVSTQVDETTLREAFDGRSDNELDYLWQFEYVPAAKWNAKQVAAFVRDVSGCSEYAESFITQEIDGYALMLVKEEHLVVGLQMKLGPALKLVGRVNQMKADALQKMNFNSGFRTG</sequence>
<dbReference type="GO" id="GO:0003682">
    <property type="term" value="F:chromatin binding"/>
    <property type="evidence" value="ECO:0007669"/>
    <property type="project" value="TreeGrafter"/>
</dbReference>
<dbReference type="SUPFAM" id="SSF47769">
    <property type="entry name" value="SAM/Pointed domain"/>
    <property type="match status" value="1"/>
</dbReference>
<dbReference type="InterPro" id="IPR001660">
    <property type="entry name" value="SAM"/>
</dbReference>
<dbReference type="GO" id="GO:0035102">
    <property type="term" value="C:PRC1 complex"/>
    <property type="evidence" value="ECO:0007669"/>
    <property type="project" value="TreeGrafter"/>
</dbReference>
<dbReference type="InterPro" id="IPR013761">
    <property type="entry name" value="SAM/pointed_sf"/>
</dbReference>
<organism evidence="1 2">
    <name type="scientific">Paramuricea clavata</name>
    <name type="common">Red gorgonian</name>
    <name type="synonym">Violescent sea-whip</name>
    <dbReference type="NCBI Taxonomy" id="317549"/>
    <lineage>
        <taxon>Eukaryota</taxon>
        <taxon>Metazoa</taxon>
        <taxon>Cnidaria</taxon>
        <taxon>Anthozoa</taxon>
        <taxon>Octocorallia</taxon>
        <taxon>Malacalcyonacea</taxon>
        <taxon>Plexauridae</taxon>
        <taxon>Paramuricea</taxon>
    </lineage>
</organism>
<evidence type="ECO:0000313" key="1">
    <source>
        <dbReference type="EMBL" id="CAB4002622.1"/>
    </source>
</evidence>
<dbReference type="AlphaFoldDB" id="A0A7D9E8N3"/>
<keyword evidence="2" id="KW-1185">Reference proteome</keyword>
<protein>
    <submittedName>
        <fullName evidence="1">Polyhomeotic 1 isoform X1</fullName>
    </submittedName>
</protein>
<dbReference type="InterPro" id="IPR050548">
    <property type="entry name" value="PcG_chromatin_remod_factors"/>
</dbReference>
<dbReference type="Proteomes" id="UP001152795">
    <property type="component" value="Unassembled WGS sequence"/>
</dbReference>
<dbReference type="PANTHER" id="PTHR12247:SF138">
    <property type="entry name" value="POLYHOMEOTIC DISTAL, ISOFORM A-RELATED"/>
    <property type="match status" value="1"/>
</dbReference>
<dbReference type="EMBL" id="CACRXK020004401">
    <property type="protein sequence ID" value="CAB4002622.1"/>
    <property type="molecule type" value="Genomic_DNA"/>
</dbReference>
<evidence type="ECO:0000313" key="2">
    <source>
        <dbReference type="Proteomes" id="UP001152795"/>
    </source>
</evidence>
<dbReference type="GO" id="GO:0045892">
    <property type="term" value="P:negative regulation of DNA-templated transcription"/>
    <property type="evidence" value="ECO:0007669"/>
    <property type="project" value="TreeGrafter"/>
</dbReference>
<dbReference type="Pfam" id="PF00536">
    <property type="entry name" value="SAM_1"/>
    <property type="match status" value="1"/>
</dbReference>
<dbReference type="GO" id="GO:0042393">
    <property type="term" value="F:histone binding"/>
    <property type="evidence" value="ECO:0007669"/>
    <property type="project" value="TreeGrafter"/>
</dbReference>
<dbReference type="PROSITE" id="PS50105">
    <property type="entry name" value="SAM_DOMAIN"/>
    <property type="match status" value="1"/>
</dbReference>
<accession>A0A7D9E8N3</accession>
<name>A0A7D9E8N3_PARCT</name>
<dbReference type="PANTHER" id="PTHR12247">
    <property type="entry name" value="POLYCOMB GROUP PROTEIN"/>
    <property type="match status" value="1"/>
</dbReference>
<gene>
    <name evidence="1" type="ORF">PACLA_8A008451</name>
</gene>
<comment type="caution">
    <text evidence="1">The sequence shown here is derived from an EMBL/GenBank/DDBJ whole genome shotgun (WGS) entry which is preliminary data.</text>
</comment>
<dbReference type="SMART" id="SM00454">
    <property type="entry name" value="SAM"/>
    <property type="match status" value="1"/>
</dbReference>
<dbReference type="OrthoDB" id="2390104at2759"/>
<proteinExistence type="predicted"/>
<dbReference type="Gene3D" id="1.10.150.50">
    <property type="entry name" value="Transcription Factor, Ets-1"/>
    <property type="match status" value="1"/>
</dbReference>